<feature type="compositionally biased region" description="Basic residues" evidence="6">
    <location>
        <begin position="502"/>
        <end position="515"/>
    </location>
</feature>
<comment type="caution">
    <text evidence="8">The sequence shown here is derived from an EMBL/GenBank/DDBJ whole genome shotgun (WGS) entry which is preliminary data.</text>
</comment>
<dbReference type="SUPFAM" id="SSF57850">
    <property type="entry name" value="RING/U-box"/>
    <property type="match status" value="1"/>
</dbReference>
<evidence type="ECO:0000313" key="9">
    <source>
        <dbReference type="Proteomes" id="UP000266841"/>
    </source>
</evidence>
<proteinExistence type="predicted"/>
<dbReference type="SUPFAM" id="SSF48403">
    <property type="entry name" value="Ankyrin repeat"/>
    <property type="match status" value="1"/>
</dbReference>
<feature type="repeat" description="ANK" evidence="4">
    <location>
        <begin position="293"/>
        <end position="325"/>
    </location>
</feature>
<dbReference type="InterPro" id="IPR047153">
    <property type="entry name" value="TRIM45/56/19-like"/>
</dbReference>
<keyword evidence="9" id="KW-1185">Reference proteome</keyword>
<accession>K0SPM9</accession>
<evidence type="ECO:0000256" key="1">
    <source>
        <dbReference type="ARBA" id="ARBA00022723"/>
    </source>
</evidence>
<dbReference type="Gene3D" id="3.30.40.10">
    <property type="entry name" value="Zinc/RING finger domain, C3HC4 (zinc finger)"/>
    <property type="match status" value="1"/>
</dbReference>
<keyword evidence="2 5" id="KW-0863">Zinc-finger</keyword>
<dbReference type="InterPro" id="IPR017907">
    <property type="entry name" value="Znf_RING_CS"/>
</dbReference>
<organism evidence="8 9">
    <name type="scientific">Thalassiosira oceanica</name>
    <name type="common">Marine diatom</name>
    <dbReference type="NCBI Taxonomy" id="159749"/>
    <lineage>
        <taxon>Eukaryota</taxon>
        <taxon>Sar</taxon>
        <taxon>Stramenopiles</taxon>
        <taxon>Ochrophyta</taxon>
        <taxon>Bacillariophyta</taxon>
        <taxon>Coscinodiscophyceae</taxon>
        <taxon>Thalassiosirophycidae</taxon>
        <taxon>Thalassiosirales</taxon>
        <taxon>Thalassiosiraceae</taxon>
        <taxon>Thalassiosira</taxon>
    </lineage>
</organism>
<dbReference type="AlphaFoldDB" id="K0SPM9"/>
<protein>
    <recommendedName>
        <fullName evidence="7">RING-type domain-containing protein</fullName>
    </recommendedName>
</protein>
<evidence type="ECO:0000256" key="2">
    <source>
        <dbReference type="ARBA" id="ARBA00022771"/>
    </source>
</evidence>
<dbReference type="InterPro" id="IPR036770">
    <property type="entry name" value="Ankyrin_rpt-contain_sf"/>
</dbReference>
<evidence type="ECO:0000259" key="7">
    <source>
        <dbReference type="PROSITE" id="PS50089"/>
    </source>
</evidence>
<evidence type="ECO:0000256" key="4">
    <source>
        <dbReference type="PROSITE-ProRule" id="PRU00023"/>
    </source>
</evidence>
<keyword evidence="4" id="KW-0040">ANK repeat</keyword>
<evidence type="ECO:0000256" key="3">
    <source>
        <dbReference type="ARBA" id="ARBA00022833"/>
    </source>
</evidence>
<dbReference type="PROSITE" id="PS50089">
    <property type="entry name" value="ZF_RING_2"/>
    <property type="match status" value="1"/>
</dbReference>
<dbReference type="GO" id="GO:0008270">
    <property type="term" value="F:zinc ion binding"/>
    <property type="evidence" value="ECO:0007669"/>
    <property type="project" value="UniProtKB-KW"/>
</dbReference>
<feature type="domain" description="RING-type" evidence="7">
    <location>
        <begin position="145"/>
        <end position="194"/>
    </location>
</feature>
<evidence type="ECO:0000256" key="6">
    <source>
        <dbReference type="SAM" id="MobiDB-lite"/>
    </source>
</evidence>
<dbReference type="EMBL" id="AGNL01011714">
    <property type="protein sequence ID" value="EJK68238.1"/>
    <property type="molecule type" value="Genomic_DNA"/>
</dbReference>
<evidence type="ECO:0000256" key="5">
    <source>
        <dbReference type="PROSITE-ProRule" id="PRU00175"/>
    </source>
</evidence>
<sequence length="515" mass="56751">MLYRTSSSRVCAPRVWHSRDRKTDNILKAQAVLQCSFPEFGGPRPPTYAEHERSNLGNYITTSHNTKRGACGVWSVGGTEGHGRWDISATVTTVLSRPPCFSPRPPRLPLLPPCVGARSARPVIIPSASCSGEVKMDGTDGTNECGICLGEWTDPVELPCGHTFCADCLHGWKSKYAFGYRKDQQRGRRCPLCRGTIPPSQEEISSIKMTQFVMKKTDKSDPSYEGYARKVKQFEAEYGEDWEGTAIEYDGYVNLPFYVFEATKGGNFRTTTLQWLGKGNVKDRVNAKCECVGNMGLLFLAAVYKEYDLMKFLLLNGADVNAMNSDGSSVLSAICSNMTYNPTTISILLSWGAELFVYGRRITNQQMKLIVDTFIMEGDIANLISSELGGRRCKVVSTPNTRDDLVGKTCMVGEYIKKSGQIFRRVQEQQAHPSRLQVQRRVSGFRASLVADDGGFEEVDPEAEAKAERAAADLLAELGLDDLKNPSSNAPKKGAQSAPTAGKKKKRGGKKKGRK</sequence>
<keyword evidence="1" id="KW-0479">Metal-binding</keyword>
<dbReference type="InterPro" id="IPR002110">
    <property type="entry name" value="Ankyrin_rpt"/>
</dbReference>
<dbReference type="Gene3D" id="1.25.40.20">
    <property type="entry name" value="Ankyrin repeat-containing domain"/>
    <property type="match status" value="1"/>
</dbReference>
<gene>
    <name evidence="8" type="ORF">THAOC_10604</name>
</gene>
<reference evidence="8 9" key="1">
    <citation type="journal article" date="2012" name="Genome Biol.">
        <title>Genome and low-iron response of an oceanic diatom adapted to chronic iron limitation.</title>
        <authorList>
            <person name="Lommer M."/>
            <person name="Specht M."/>
            <person name="Roy A.S."/>
            <person name="Kraemer L."/>
            <person name="Andreson R."/>
            <person name="Gutowska M.A."/>
            <person name="Wolf J."/>
            <person name="Bergner S.V."/>
            <person name="Schilhabel M.B."/>
            <person name="Klostermeier U.C."/>
            <person name="Beiko R.G."/>
            <person name="Rosenstiel P."/>
            <person name="Hippler M."/>
            <person name="Laroche J."/>
        </authorList>
    </citation>
    <scope>NUCLEOTIDE SEQUENCE [LARGE SCALE GENOMIC DNA]</scope>
    <source>
        <strain evidence="8 9">CCMP1005</strain>
    </source>
</reference>
<dbReference type="InterPro" id="IPR027370">
    <property type="entry name" value="Znf-RING_euk"/>
</dbReference>
<dbReference type="OrthoDB" id="6485315at2759"/>
<dbReference type="PANTHER" id="PTHR25462">
    <property type="entry name" value="BONUS, ISOFORM C-RELATED"/>
    <property type="match status" value="1"/>
</dbReference>
<dbReference type="PANTHER" id="PTHR25462:SF296">
    <property type="entry name" value="MEIOTIC P26, ISOFORM F"/>
    <property type="match status" value="1"/>
</dbReference>
<keyword evidence="3" id="KW-0862">Zinc</keyword>
<dbReference type="InterPro" id="IPR001841">
    <property type="entry name" value="Znf_RING"/>
</dbReference>
<dbReference type="SMART" id="SM00184">
    <property type="entry name" value="RING"/>
    <property type="match status" value="1"/>
</dbReference>
<dbReference type="Proteomes" id="UP000266841">
    <property type="component" value="Unassembled WGS sequence"/>
</dbReference>
<feature type="region of interest" description="Disordered" evidence="6">
    <location>
        <begin position="478"/>
        <end position="515"/>
    </location>
</feature>
<dbReference type="InterPro" id="IPR013083">
    <property type="entry name" value="Znf_RING/FYVE/PHD"/>
</dbReference>
<name>K0SPM9_THAOC</name>
<evidence type="ECO:0000313" key="8">
    <source>
        <dbReference type="EMBL" id="EJK68238.1"/>
    </source>
</evidence>
<dbReference type="eggNOG" id="KOG0823">
    <property type="taxonomic scope" value="Eukaryota"/>
</dbReference>
<dbReference type="Pfam" id="PF13445">
    <property type="entry name" value="zf-RING_UBOX"/>
    <property type="match status" value="1"/>
</dbReference>
<dbReference type="PROSITE" id="PS00518">
    <property type="entry name" value="ZF_RING_1"/>
    <property type="match status" value="1"/>
</dbReference>
<dbReference type="PROSITE" id="PS50088">
    <property type="entry name" value="ANK_REPEAT"/>
    <property type="match status" value="1"/>
</dbReference>